<dbReference type="InterPro" id="IPR013324">
    <property type="entry name" value="RNA_pol_sigma_r3/r4-like"/>
</dbReference>
<accession>A0ABW4ZFH4</accession>
<dbReference type="Pfam" id="PF04542">
    <property type="entry name" value="Sigma70_r2"/>
    <property type="match status" value="1"/>
</dbReference>
<evidence type="ECO:0000256" key="3">
    <source>
        <dbReference type="ARBA" id="ARBA00023082"/>
    </source>
</evidence>
<dbReference type="InterPro" id="IPR014284">
    <property type="entry name" value="RNA_pol_sigma-70_dom"/>
</dbReference>
<dbReference type="SUPFAM" id="SSF88946">
    <property type="entry name" value="Sigma2 domain of RNA polymerase sigma factors"/>
    <property type="match status" value="1"/>
</dbReference>
<dbReference type="PANTHER" id="PTHR43133:SF51">
    <property type="entry name" value="RNA POLYMERASE SIGMA FACTOR"/>
    <property type="match status" value="1"/>
</dbReference>
<keyword evidence="7" id="KW-1185">Reference proteome</keyword>
<evidence type="ECO:0000256" key="4">
    <source>
        <dbReference type="ARBA" id="ARBA00023163"/>
    </source>
</evidence>
<dbReference type="InterPro" id="IPR036388">
    <property type="entry name" value="WH-like_DNA-bd_sf"/>
</dbReference>
<proteinExistence type="inferred from homology"/>
<reference evidence="7" key="1">
    <citation type="journal article" date="2019" name="Int. J. Syst. Evol. Microbiol.">
        <title>The Global Catalogue of Microorganisms (GCM) 10K type strain sequencing project: providing services to taxonomists for standard genome sequencing and annotation.</title>
        <authorList>
            <consortium name="The Broad Institute Genomics Platform"/>
            <consortium name="The Broad Institute Genome Sequencing Center for Infectious Disease"/>
            <person name="Wu L."/>
            <person name="Ma J."/>
        </authorList>
    </citation>
    <scope>NUCLEOTIDE SEQUENCE [LARGE SCALE GENOMIC DNA]</scope>
    <source>
        <strain evidence="7">CCUG 57942</strain>
    </source>
</reference>
<feature type="domain" description="RNA polymerase sigma-70 region 2" evidence="5">
    <location>
        <begin position="14"/>
        <end position="80"/>
    </location>
</feature>
<evidence type="ECO:0000256" key="1">
    <source>
        <dbReference type="ARBA" id="ARBA00010641"/>
    </source>
</evidence>
<gene>
    <name evidence="6" type="ORF">ACFSW8_15700</name>
</gene>
<keyword evidence="2" id="KW-0805">Transcription regulation</keyword>
<comment type="caution">
    <text evidence="6">The sequence shown here is derived from an EMBL/GenBank/DDBJ whole genome shotgun (WGS) entry which is preliminary data.</text>
</comment>
<keyword evidence="3" id="KW-0731">Sigma factor</keyword>
<evidence type="ECO:0000256" key="2">
    <source>
        <dbReference type="ARBA" id="ARBA00023015"/>
    </source>
</evidence>
<dbReference type="Proteomes" id="UP001597389">
    <property type="component" value="Unassembled WGS sequence"/>
</dbReference>
<dbReference type="Gene3D" id="1.10.10.10">
    <property type="entry name" value="Winged helix-like DNA-binding domain superfamily/Winged helix DNA-binding domain"/>
    <property type="match status" value="1"/>
</dbReference>
<evidence type="ECO:0000313" key="7">
    <source>
        <dbReference type="Proteomes" id="UP001597389"/>
    </source>
</evidence>
<dbReference type="PANTHER" id="PTHR43133">
    <property type="entry name" value="RNA POLYMERASE ECF-TYPE SIGMA FACTO"/>
    <property type="match status" value="1"/>
</dbReference>
<comment type="similarity">
    <text evidence="1">Belongs to the sigma-70 factor family. ECF subfamily.</text>
</comment>
<dbReference type="InterPro" id="IPR014331">
    <property type="entry name" value="RNA_pol_sigma70_ECF_RHOBA"/>
</dbReference>
<dbReference type="NCBIfam" id="TIGR02989">
    <property type="entry name" value="Sig-70_gvs1"/>
    <property type="match status" value="1"/>
</dbReference>
<dbReference type="SUPFAM" id="SSF88659">
    <property type="entry name" value="Sigma3 and sigma4 domains of RNA polymerase sigma factors"/>
    <property type="match status" value="1"/>
</dbReference>
<dbReference type="Gene3D" id="1.10.1740.10">
    <property type="match status" value="1"/>
</dbReference>
<dbReference type="RefSeq" id="WP_377088361.1">
    <property type="nucleotide sequence ID" value="NZ_JBHSJL010000014.1"/>
</dbReference>
<evidence type="ECO:0000259" key="5">
    <source>
        <dbReference type="Pfam" id="PF04542"/>
    </source>
</evidence>
<dbReference type="NCBIfam" id="TIGR02937">
    <property type="entry name" value="sigma70-ECF"/>
    <property type="match status" value="1"/>
</dbReference>
<organism evidence="6 7">
    <name type="scientific">Rubritalea tangerina</name>
    <dbReference type="NCBI Taxonomy" id="430798"/>
    <lineage>
        <taxon>Bacteria</taxon>
        <taxon>Pseudomonadati</taxon>
        <taxon>Verrucomicrobiota</taxon>
        <taxon>Verrucomicrobiia</taxon>
        <taxon>Verrucomicrobiales</taxon>
        <taxon>Rubritaleaceae</taxon>
        <taxon>Rubritalea</taxon>
    </lineage>
</organism>
<name>A0ABW4ZFH4_9BACT</name>
<keyword evidence="4" id="KW-0804">Transcription</keyword>
<dbReference type="InterPro" id="IPR039425">
    <property type="entry name" value="RNA_pol_sigma-70-like"/>
</dbReference>
<protein>
    <submittedName>
        <fullName evidence="6">Sigma-70 family RNA polymerase sigma factor</fullName>
    </submittedName>
</protein>
<sequence>MPSPSHTTEFISLLTSHQTALRGFIISLLPGCPDVCDVLQETNIVLWEKKNSYTLGSDFKAWAFTIARNKVMKYWDKQKKQQKTTLSAELMSAIHEAKLQQAPTQLEHQLTALQSCLQSLKPDEQQLISARYSSHNDLKSLSHTWNRPTGSLRVTLCRIREKLRTCIELRLKGGLA</sequence>
<dbReference type="InterPro" id="IPR013325">
    <property type="entry name" value="RNA_pol_sigma_r2"/>
</dbReference>
<dbReference type="EMBL" id="JBHUJB010000076">
    <property type="protein sequence ID" value="MFD2160347.1"/>
    <property type="molecule type" value="Genomic_DNA"/>
</dbReference>
<dbReference type="InterPro" id="IPR007627">
    <property type="entry name" value="RNA_pol_sigma70_r2"/>
</dbReference>
<evidence type="ECO:0000313" key="6">
    <source>
        <dbReference type="EMBL" id="MFD2160347.1"/>
    </source>
</evidence>